<gene>
    <name evidence="1" type="ORF">HPB47_002605</name>
</gene>
<reference evidence="1 2" key="1">
    <citation type="journal article" date="2020" name="Cell">
        <title>Large-Scale Comparative Analyses of Tick Genomes Elucidate Their Genetic Diversity and Vector Capacities.</title>
        <authorList>
            <consortium name="Tick Genome and Microbiome Consortium (TIGMIC)"/>
            <person name="Jia N."/>
            <person name="Wang J."/>
            <person name="Shi W."/>
            <person name="Du L."/>
            <person name="Sun Y."/>
            <person name="Zhan W."/>
            <person name="Jiang J.F."/>
            <person name="Wang Q."/>
            <person name="Zhang B."/>
            <person name="Ji P."/>
            <person name="Bell-Sakyi L."/>
            <person name="Cui X.M."/>
            <person name="Yuan T.T."/>
            <person name="Jiang B.G."/>
            <person name="Yang W.F."/>
            <person name="Lam T.T."/>
            <person name="Chang Q.C."/>
            <person name="Ding S.J."/>
            <person name="Wang X.J."/>
            <person name="Zhu J.G."/>
            <person name="Ruan X.D."/>
            <person name="Zhao L."/>
            <person name="Wei J.T."/>
            <person name="Ye R.Z."/>
            <person name="Que T.C."/>
            <person name="Du C.H."/>
            <person name="Zhou Y.H."/>
            <person name="Cheng J.X."/>
            <person name="Dai P.F."/>
            <person name="Guo W.B."/>
            <person name="Han X.H."/>
            <person name="Huang E.J."/>
            <person name="Li L.F."/>
            <person name="Wei W."/>
            <person name="Gao Y.C."/>
            <person name="Liu J.Z."/>
            <person name="Shao H.Z."/>
            <person name="Wang X."/>
            <person name="Wang C.C."/>
            <person name="Yang T.C."/>
            <person name="Huo Q.B."/>
            <person name="Li W."/>
            <person name="Chen H.Y."/>
            <person name="Chen S.E."/>
            <person name="Zhou L.G."/>
            <person name="Ni X.B."/>
            <person name="Tian J.H."/>
            <person name="Sheng Y."/>
            <person name="Liu T."/>
            <person name="Pan Y.S."/>
            <person name="Xia L.Y."/>
            <person name="Li J."/>
            <person name="Zhao F."/>
            <person name="Cao W.C."/>
        </authorList>
    </citation>
    <scope>NUCLEOTIDE SEQUENCE [LARGE SCALE GENOMIC DNA]</scope>
    <source>
        <strain evidence="1">Iper-2018</strain>
    </source>
</reference>
<accession>A0AC60PMG4</accession>
<protein>
    <submittedName>
        <fullName evidence="1">Uncharacterized protein</fullName>
    </submittedName>
</protein>
<dbReference type="EMBL" id="JABSTQ010010355">
    <property type="protein sequence ID" value="KAG0421510.1"/>
    <property type="molecule type" value="Genomic_DNA"/>
</dbReference>
<comment type="caution">
    <text evidence="1">The sequence shown here is derived from an EMBL/GenBank/DDBJ whole genome shotgun (WGS) entry which is preliminary data.</text>
</comment>
<sequence>MQVMNDYYREVLAKFMDQQAQNIVQKMARARIQQEYKGTTMKASSSAGWTIKSVPPAML</sequence>
<name>A0AC60PMG4_IXOPE</name>
<feature type="non-terminal residue" evidence="1">
    <location>
        <position position="59"/>
    </location>
</feature>
<proteinExistence type="predicted"/>
<evidence type="ECO:0000313" key="1">
    <source>
        <dbReference type="EMBL" id="KAG0421510.1"/>
    </source>
</evidence>
<evidence type="ECO:0000313" key="2">
    <source>
        <dbReference type="Proteomes" id="UP000805193"/>
    </source>
</evidence>
<organism evidence="1 2">
    <name type="scientific">Ixodes persulcatus</name>
    <name type="common">Taiga tick</name>
    <dbReference type="NCBI Taxonomy" id="34615"/>
    <lineage>
        <taxon>Eukaryota</taxon>
        <taxon>Metazoa</taxon>
        <taxon>Ecdysozoa</taxon>
        <taxon>Arthropoda</taxon>
        <taxon>Chelicerata</taxon>
        <taxon>Arachnida</taxon>
        <taxon>Acari</taxon>
        <taxon>Parasitiformes</taxon>
        <taxon>Ixodida</taxon>
        <taxon>Ixodoidea</taxon>
        <taxon>Ixodidae</taxon>
        <taxon>Ixodinae</taxon>
        <taxon>Ixodes</taxon>
    </lineage>
</organism>
<dbReference type="Proteomes" id="UP000805193">
    <property type="component" value="Unassembled WGS sequence"/>
</dbReference>
<keyword evidence="2" id="KW-1185">Reference proteome</keyword>